<feature type="domain" description="ATPase dynein-related AAA" evidence="16">
    <location>
        <begin position="1059"/>
        <end position="1162"/>
    </location>
</feature>
<dbReference type="InterPro" id="IPR027417">
    <property type="entry name" value="P-loop_NTPase"/>
</dbReference>
<dbReference type="Pfam" id="PF09727">
    <property type="entry name" value="CortBP2"/>
    <property type="match status" value="1"/>
</dbReference>
<keyword evidence="20" id="KW-1185">Reference proteome</keyword>
<evidence type="ECO:0000256" key="4">
    <source>
        <dbReference type="ARBA" id="ARBA00022481"/>
    </source>
</evidence>
<feature type="compositionally biased region" description="Low complexity" evidence="15">
    <location>
        <begin position="442"/>
        <end position="459"/>
    </location>
</feature>
<feature type="region of interest" description="Disordered" evidence="15">
    <location>
        <begin position="528"/>
        <end position="603"/>
    </location>
</feature>
<gene>
    <name evidence="19" type="ORF">LSH36_52g09026</name>
</gene>
<keyword evidence="9 14" id="KW-0175">Coiled coil</keyword>
<evidence type="ECO:0000256" key="5">
    <source>
        <dbReference type="ARBA" id="ARBA00022490"/>
    </source>
</evidence>
<keyword evidence="7" id="KW-0677">Repeat</keyword>
<feature type="domain" description="CortBP2/NAV1-like AAA+ ATPase lid" evidence="18">
    <location>
        <begin position="1239"/>
        <end position="1310"/>
    </location>
</feature>
<dbReference type="Pfam" id="PF25408">
    <property type="entry name" value="AAA_lid_NAV1"/>
    <property type="match status" value="1"/>
</dbReference>
<keyword evidence="6" id="KW-0597">Phosphoprotein</keyword>
<dbReference type="PANTHER" id="PTHR23166">
    <property type="entry name" value="FILAMIN/GPBP-INTERACTING PROTEIN"/>
    <property type="match status" value="1"/>
</dbReference>
<sequence length="1634" mass="179335">MASRNMKTYDAIGKLPSNTLKRHPKMDLNKNDLLRLLSFLEGELQARDITIAALKAEKAKQLLYQAKYGRFGLGDPFHALQRDSDSQKDNSFDESAVKAMYDNQLVQLENLIATQRNAQQRMREQLAAVEKRYHKVCAELEEEKQKHAQDTAQGDDVTYMLEKDRERLKQELEFEKSQVKKLEKENKKLSTALDEERIMSTKHKQVALVLIKERKHYMEKLAVLQHHNTYLENVLKEDKTKMKTMVEGLAQEGHKSLLMEAALEKQLSEFDTEREQLKGRFAREEARSAELAAQVERLKLQLEMSGSQPLRGTSPIVSPPVKPMGQIPKPFKDTRVPVVHIRNSPDRESPSTASSSVARQVDLGSKPATVDINNGPLVGKVTERIGQHYIGQDRPVPAQKPLELNTSRVSVIASSGPMFSSTPGNSTVLTTPSGTRISLSVGASPSSGGSRKPGPLGRGVPPPLPPNKPQVYIQSGGPGNVMQRKDNMVRPGGGVPSKSADTTGLHVQPAQQSALQRLGITISKDKITITNPHSPHECNQGQPMSGRPGTRTQSSASLVQSSNNGDPTASGQRKPAQPNVTVVTKSSDASPSPEMPPSQNLDSFGREMEDLQKLLVSMATGPSESSSSSLESSPSSSVSSSQTSLASPSSYPISDATTTVLHKIVVSGNVQTLEDYLSQNPQVDLDCAAKDGSTMLHTAAELGYEDILNLLLCKGCNVSALNNDQASPLHLAASEGNLNCLAKLLDHGADLSAIDNVGWTSLHWAAHHGHLDCCRHLMDRGARVDVENKASWTPIHQAIHSGHADCLHMLLTYKCSHTPAAIEHNTSSDPTENLVDDVINLVDKDGWTVAHLAASRECKDCLEVLINQCNLDLERTDKWNRDVYQVASGQCKLFLQSLQSETEKLCKVYINVPESRGNKVVDSEWHIGNMLVSSETGWAALEEALSIIFLNHLSEVEVGVRTRRTRQETAASSPDGQLPFSLGLSLNSIKYYSIGVYHWSPGTLTERTPWELLGSMNTAVVALQLFGMDDGCVDSLAYETLIPVAVLQNYLRLMEQYKNVIFYGPMSTGKSYMAQKLAQLILQKECHRGTSEIHTVQLSETFTSAQLVNVLIDKDCLMESTMPVTTANKVTILILDNLHKVSVSMLFKEVFSVIENRGPSTTVRLQCNKGELDYYMHPGCYILGTMDRTRSTGLELSIQQHFRWVQFRCDQEPMRCLLHRHLQRRLISSHGGQLPPNDDRVLKAIEWIVCVWQRLNEGITKLGLQDLYYGPIIFLACPVEPSKPKAILRWLSLLWNHQLAPAVSEAVLKGSGGDTGLGGQQKVASTALYVLMQRAIVSGCPLSGQEKERYLSSFLGSNELDIKMRAERKDSESTLESPQAARKHGIDHVRHSPGSTVSQVNVGTPFHRMTRSPMTKAASLDSSLKAPDQLELPEQSAYHTSPDLSPNGSKNKNPHGNTYFALAGFPVAKSMQAPTESSLMPTSPASRGSRFGIPVIVTQPISTAGASNPQISLAGNVFNSMERSPLERSTSELKRALSPQPVGTKAWSPGPDPRRALSPGPELLRSYQGKGLEYTSNSLLKNESIRPSRPSRLIVGNKLAAQGSPQTGRFPTPVVVNPTKLPPFSNTKPPAFKS</sequence>
<feature type="compositionally biased region" description="Polar residues" evidence="15">
    <location>
        <begin position="415"/>
        <end position="438"/>
    </location>
</feature>
<feature type="region of interest" description="Disordered" evidence="15">
    <location>
        <begin position="1526"/>
        <end position="1560"/>
    </location>
</feature>
<comment type="function">
    <text evidence="11">Regulates the dendritic spine distribution of CTTN/cortactin in hippocampal neurons, and thus controls dendritic spinogenesis and dendritic spine maintenance. Associates with the striatin-interacting phosphatase and kinase (STRIPAK) core complex to regulate dendritic spine distribution of the STRIPAK complex in hippocampal neurons.</text>
</comment>
<feature type="repeat" description="ANK" evidence="13">
    <location>
        <begin position="724"/>
        <end position="756"/>
    </location>
</feature>
<evidence type="ECO:0000256" key="2">
    <source>
        <dbReference type="ARBA" id="ARBA00004552"/>
    </source>
</evidence>
<evidence type="ECO:0000256" key="10">
    <source>
        <dbReference type="ARBA" id="ARBA00023273"/>
    </source>
</evidence>
<dbReference type="InterPro" id="IPR019131">
    <property type="entry name" value="Cortactin-binding_p2_N"/>
</dbReference>
<feature type="compositionally biased region" description="Polar residues" evidence="15">
    <location>
        <begin position="528"/>
        <end position="543"/>
    </location>
</feature>
<feature type="region of interest" description="Disordered" evidence="15">
    <location>
        <begin position="1436"/>
        <end position="1457"/>
    </location>
</feature>
<protein>
    <recommendedName>
        <fullName evidence="3">Cortactin-binding protein 2</fullName>
    </recommendedName>
</protein>
<keyword evidence="13" id="KW-0040">ANK repeat</keyword>
<feature type="compositionally biased region" description="Polar residues" evidence="15">
    <location>
        <begin position="578"/>
        <end position="590"/>
    </location>
</feature>
<evidence type="ECO:0000256" key="1">
    <source>
        <dbReference type="ARBA" id="ARBA00004544"/>
    </source>
</evidence>
<evidence type="ECO:0000259" key="16">
    <source>
        <dbReference type="Pfam" id="PF07728"/>
    </source>
</evidence>
<feature type="region of interest" description="Disordered" evidence="15">
    <location>
        <begin position="415"/>
        <end position="511"/>
    </location>
</feature>
<evidence type="ECO:0000256" key="11">
    <source>
        <dbReference type="ARBA" id="ARBA00044742"/>
    </source>
</evidence>
<feature type="compositionally biased region" description="Polar residues" evidence="15">
    <location>
        <begin position="1393"/>
        <end position="1402"/>
    </location>
</feature>
<feature type="repeat" description="ANK" evidence="13">
    <location>
        <begin position="691"/>
        <end position="723"/>
    </location>
</feature>
<dbReference type="GO" id="GO:0005524">
    <property type="term" value="F:ATP binding"/>
    <property type="evidence" value="ECO:0007669"/>
    <property type="project" value="InterPro"/>
</dbReference>
<feature type="region of interest" description="Disordered" evidence="15">
    <location>
        <begin position="305"/>
        <end position="331"/>
    </location>
</feature>
<organism evidence="19 20">
    <name type="scientific">Paralvinella palmiformis</name>
    <dbReference type="NCBI Taxonomy" id="53620"/>
    <lineage>
        <taxon>Eukaryota</taxon>
        <taxon>Metazoa</taxon>
        <taxon>Spiralia</taxon>
        <taxon>Lophotrochozoa</taxon>
        <taxon>Annelida</taxon>
        <taxon>Polychaeta</taxon>
        <taxon>Sedentaria</taxon>
        <taxon>Canalipalpata</taxon>
        <taxon>Terebellida</taxon>
        <taxon>Terebelliformia</taxon>
        <taxon>Alvinellidae</taxon>
        <taxon>Paralvinella</taxon>
    </lineage>
</organism>
<evidence type="ECO:0000256" key="8">
    <source>
        <dbReference type="ARBA" id="ARBA00023018"/>
    </source>
</evidence>
<evidence type="ECO:0000256" key="12">
    <source>
        <dbReference type="ARBA" id="ARBA00044767"/>
    </source>
</evidence>
<dbReference type="Proteomes" id="UP001208570">
    <property type="component" value="Unassembled WGS sequence"/>
</dbReference>
<feature type="repeat" description="ANK" evidence="13">
    <location>
        <begin position="757"/>
        <end position="789"/>
    </location>
</feature>
<feature type="compositionally biased region" description="Low complexity" evidence="15">
    <location>
        <begin position="623"/>
        <end position="650"/>
    </location>
</feature>
<feature type="coiled-coil region" evidence="14">
    <location>
        <begin position="260"/>
        <end position="301"/>
    </location>
</feature>
<dbReference type="PANTHER" id="PTHR23166:SF5">
    <property type="entry name" value="CTTNBP2 N-TERMINAL-LIKE PROTEIN"/>
    <property type="match status" value="1"/>
</dbReference>
<evidence type="ECO:0000259" key="17">
    <source>
        <dbReference type="Pfam" id="PF09727"/>
    </source>
</evidence>
<proteinExistence type="predicted"/>
<evidence type="ECO:0000313" key="20">
    <source>
        <dbReference type="Proteomes" id="UP001208570"/>
    </source>
</evidence>
<keyword evidence="8" id="KW-0770">Synapse</keyword>
<name>A0AAD9NCU7_9ANNE</name>
<keyword evidence="10" id="KW-0966">Cell projection</keyword>
<dbReference type="InterPro" id="IPR002110">
    <property type="entry name" value="Ankyrin_rpt"/>
</dbReference>
<keyword evidence="5" id="KW-0963">Cytoplasm</keyword>
<feature type="compositionally biased region" description="Polar residues" evidence="15">
    <location>
        <begin position="1437"/>
        <end position="1456"/>
    </location>
</feature>
<feature type="compositionally biased region" description="Polar residues" evidence="15">
    <location>
        <begin position="550"/>
        <end position="571"/>
    </location>
</feature>
<dbReference type="SUPFAM" id="SSF52540">
    <property type="entry name" value="P-loop containing nucleoside triphosphate hydrolases"/>
    <property type="match status" value="1"/>
</dbReference>
<dbReference type="Gene3D" id="3.40.50.300">
    <property type="entry name" value="P-loop containing nucleotide triphosphate hydrolases"/>
    <property type="match status" value="1"/>
</dbReference>
<dbReference type="InterPro" id="IPR036770">
    <property type="entry name" value="Ankyrin_rpt-contain_sf"/>
</dbReference>
<comment type="subcellular location">
    <subcellularLocation>
        <location evidence="2">Cell projection</location>
        <location evidence="2">Dendritic spine</location>
    </subcellularLocation>
    <subcellularLocation>
        <location evidence="1">Cytoplasm</location>
        <location evidence="1">Cell cortex</location>
    </subcellularLocation>
</comment>
<evidence type="ECO:0000313" key="19">
    <source>
        <dbReference type="EMBL" id="KAK2165325.1"/>
    </source>
</evidence>
<feature type="compositionally biased region" description="Basic and acidic residues" evidence="15">
    <location>
        <begin position="1526"/>
        <end position="1535"/>
    </location>
</feature>
<accession>A0AAD9NCU7</accession>
<dbReference type="SMART" id="SM00248">
    <property type="entry name" value="ANK"/>
    <property type="match status" value="5"/>
</dbReference>
<dbReference type="GO" id="GO:0005938">
    <property type="term" value="C:cell cortex"/>
    <property type="evidence" value="ECO:0007669"/>
    <property type="project" value="UniProtKB-SubCell"/>
</dbReference>
<feature type="coiled-coil region" evidence="14">
    <location>
        <begin position="105"/>
        <end position="199"/>
    </location>
</feature>
<evidence type="ECO:0000256" key="14">
    <source>
        <dbReference type="SAM" id="Coils"/>
    </source>
</evidence>
<dbReference type="InterPro" id="IPR057568">
    <property type="entry name" value="CortBP2_NAV1-like_AAA_lid"/>
</dbReference>
<dbReference type="PROSITE" id="PS50297">
    <property type="entry name" value="ANK_REP_REGION"/>
    <property type="match status" value="3"/>
</dbReference>
<dbReference type="Gene3D" id="1.25.40.20">
    <property type="entry name" value="Ankyrin repeat-containing domain"/>
    <property type="match status" value="3"/>
</dbReference>
<evidence type="ECO:0000256" key="9">
    <source>
        <dbReference type="ARBA" id="ARBA00023054"/>
    </source>
</evidence>
<dbReference type="GO" id="GO:0043197">
    <property type="term" value="C:dendritic spine"/>
    <property type="evidence" value="ECO:0007669"/>
    <property type="project" value="UniProtKB-SubCell"/>
</dbReference>
<keyword evidence="4" id="KW-0488">Methylation</keyword>
<dbReference type="PROSITE" id="PS50088">
    <property type="entry name" value="ANK_REPEAT"/>
    <property type="match status" value="3"/>
</dbReference>
<evidence type="ECO:0000256" key="6">
    <source>
        <dbReference type="ARBA" id="ARBA00022553"/>
    </source>
</evidence>
<dbReference type="EMBL" id="JAODUP010000052">
    <property type="protein sequence ID" value="KAK2165325.1"/>
    <property type="molecule type" value="Genomic_DNA"/>
</dbReference>
<comment type="subunit">
    <text evidence="12">Interacts with CTTN/cortactin SH3 domain. Interacts with STRN, STRN4/zinedin and MOB4/phocein; this interactions mediate the association with the STRIPAK core complex and may regulate dendritic spine distribution of the STRIPAK complex in hippocampal neurons. Activation of glutamate receptors weakens the interaction with STRN and STRN4.</text>
</comment>
<feature type="region of interest" description="Disordered" evidence="15">
    <location>
        <begin position="1368"/>
        <end position="1422"/>
    </location>
</feature>
<evidence type="ECO:0000259" key="18">
    <source>
        <dbReference type="Pfam" id="PF25408"/>
    </source>
</evidence>
<comment type="caution">
    <text evidence="19">The sequence shown here is derived from an EMBL/GenBank/DDBJ whole genome shotgun (WGS) entry which is preliminary data.</text>
</comment>
<evidence type="ECO:0000256" key="13">
    <source>
        <dbReference type="PROSITE-ProRule" id="PRU00023"/>
    </source>
</evidence>
<dbReference type="InterPro" id="IPR011704">
    <property type="entry name" value="ATPase_dyneun-rel_AAA"/>
</dbReference>
<evidence type="ECO:0000256" key="7">
    <source>
        <dbReference type="ARBA" id="ARBA00022737"/>
    </source>
</evidence>
<reference evidence="19" key="1">
    <citation type="journal article" date="2023" name="Mol. Biol. Evol.">
        <title>Third-Generation Sequencing Reveals the Adaptive Role of the Epigenome in Three Deep-Sea Polychaetes.</title>
        <authorList>
            <person name="Perez M."/>
            <person name="Aroh O."/>
            <person name="Sun Y."/>
            <person name="Lan Y."/>
            <person name="Juniper S.K."/>
            <person name="Young C.R."/>
            <person name="Angers B."/>
            <person name="Qian P.Y."/>
        </authorList>
    </citation>
    <scope>NUCLEOTIDE SEQUENCE</scope>
    <source>
        <strain evidence="19">P08H-3</strain>
    </source>
</reference>
<evidence type="ECO:0000256" key="3">
    <source>
        <dbReference type="ARBA" id="ARBA00017042"/>
    </source>
</evidence>
<feature type="region of interest" description="Disordered" evidence="15">
    <location>
        <begin position="618"/>
        <end position="650"/>
    </location>
</feature>
<dbReference type="InterPro" id="IPR050719">
    <property type="entry name" value="Cortactin-Actin_Reg"/>
</dbReference>
<dbReference type="SUPFAM" id="SSF48403">
    <property type="entry name" value="Ankyrin repeat"/>
    <property type="match status" value="1"/>
</dbReference>
<dbReference type="Pfam" id="PF07728">
    <property type="entry name" value="AAA_5"/>
    <property type="match status" value="1"/>
</dbReference>
<dbReference type="Pfam" id="PF12796">
    <property type="entry name" value="Ank_2"/>
    <property type="match status" value="2"/>
</dbReference>
<dbReference type="GO" id="GO:0016887">
    <property type="term" value="F:ATP hydrolysis activity"/>
    <property type="evidence" value="ECO:0007669"/>
    <property type="project" value="InterPro"/>
</dbReference>
<feature type="domain" description="Cortactin-binding protein-2 N-terminal" evidence="17">
    <location>
        <begin position="27"/>
        <end position="215"/>
    </location>
</feature>
<evidence type="ECO:0000256" key="15">
    <source>
        <dbReference type="SAM" id="MobiDB-lite"/>
    </source>
</evidence>